<reference evidence="2" key="1">
    <citation type="journal article" date="2019" name="bioRxiv">
        <title>The Genome of the Zebra Mussel, Dreissena polymorpha: A Resource for Invasive Species Research.</title>
        <authorList>
            <person name="McCartney M.A."/>
            <person name="Auch B."/>
            <person name="Kono T."/>
            <person name="Mallez S."/>
            <person name="Zhang Y."/>
            <person name="Obille A."/>
            <person name="Becker A."/>
            <person name="Abrahante J.E."/>
            <person name="Garbe J."/>
            <person name="Badalamenti J.P."/>
            <person name="Herman A."/>
            <person name="Mangelson H."/>
            <person name="Liachko I."/>
            <person name="Sullivan S."/>
            <person name="Sone E.D."/>
            <person name="Koren S."/>
            <person name="Silverstein K.A.T."/>
            <person name="Beckman K.B."/>
            <person name="Gohl D.M."/>
        </authorList>
    </citation>
    <scope>NUCLEOTIDE SEQUENCE</scope>
    <source>
        <strain evidence="2">Duluth1</strain>
        <tissue evidence="2">Whole animal</tissue>
    </source>
</reference>
<accession>A0A9D4L956</accession>
<evidence type="ECO:0000313" key="3">
    <source>
        <dbReference type="Proteomes" id="UP000828390"/>
    </source>
</evidence>
<evidence type="ECO:0000256" key="1">
    <source>
        <dbReference type="SAM" id="Phobius"/>
    </source>
</evidence>
<protein>
    <recommendedName>
        <fullName evidence="4">ZP domain-containing protein</fullName>
    </recommendedName>
</protein>
<keyword evidence="3" id="KW-1185">Reference proteome</keyword>
<feature type="transmembrane region" description="Helical" evidence="1">
    <location>
        <begin position="279"/>
        <end position="298"/>
    </location>
</feature>
<keyword evidence="1" id="KW-1133">Transmembrane helix</keyword>
<organism evidence="2 3">
    <name type="scientific">Dreissena polymorpha</name>
    <name type="common">Zebra mussel</name>
    <name type="synonym">Mytilus polymorpha</name>
    <dbReference type="NCBI Taxonomy" id="45954"/>
    <lineage>
        <taxon>Eukaryota</taxon>
        <taxon>Metazoa</taxon>
        <taxon>Spiralia</taxon>
        <taxon>Lophotrochozoa</taxon>
        <taxon>Mollusca</taxon>
        <taxon>Bivalvia</taxon>
        <taxon>Autobranchia</taxon>
        <taxon>Heteroconchia</taxon>
        <taxon>Euheterodonta</taxon>
        <taxon>Imparidentia</taxon>
        <taxon>Neoheterodontei</taxon>
        <taxon>Myida</taxon>
        <taxon>Dreissenoidea</taxon>
        <taxon>Dreissenidae</taxon>
        <taxon>Dreissena</taxon>
    </lineage>
</organism>
<dbReference type="Proteomes" id="UP000828390">
    <property type="component" value="Unassembled WGS sequence"/>
</dbReference>
<reference evidence="2" key="2">
    <citation type="submission" date="2020-11" db="EMBL/GenBank/DDBJ databases">
        <authorList>
            <person name="McCartney M.A."/>
            <person name="Auch B."/>
            <person name="Kono T."/>
            <person name="Mallez S."/>
            <person name="Becker A."/>
            <person name="Gohl D.M."/>
            <person name="Silverstein K.A.T."/>
            <person name="Koren S."/>
            <person name="Bechman K.B."/>
            <person name="Herman A."/>
            <person name="Abrahante J.E."/>
            <person name="Garbe J."/>
        </authorList>
    </citation>
    <scope>NUCLEOTIDE SEQUENCE</scope>
    <source>
        <strain evidence="2">Duluth1</strain>
        <tissue evidence="2">Whole animal</tissue>
    </source>
</reference>
<keyword evidence="1" id="KW-0812">Transmembrane</keyword>
<proteinExistence type="predicted"/>
<dbReference type="AlphaFoldDB" id="A0A9D4L956"/>
<evidence type="ECO:0000313" key="2">
    <source>
        <dbReference type="EMBL" id="KAH3853896.1"/>
    </source>
</evidence>
<gene>
    <name evidence="2" type="ORF">DPMN_096431</name>
</gene>
<dbReference type="InterPro" id="IPR042235">
    <property type="entry name" value="ZP-C_dom"/>
</dbReference>
<dbReference type="Gene3D" id="2.60.40.4100">
    <property type="entry name" value="Zona pellucida, ZP-C domain"/>
    <property type="match status" value="1"/>
</dbReference>
<name>A0A9D4L956_DREPO</name>
<sequence>MFGLSEEALRCFPNGTIVVPNPNIRFKTVNVTSGTCRLRVAVVHVEVWLDHCQLDAIHIVTFWEHNISGLVTVDNYFSQPVVCKQIPNEGVTRDVSVGLHITEDIPIPTKDVDLLNVVRIITRLGEDTSGREVQVQDARKILWDLQLAEFRIIPDVCSYMSDIGVVILQQNGCSTSSNKVSDFAPTAGAGGLLTLFPFGFTDRADSAVSIVCSVRVCLPTNTENCTAKCGFDGNINGRRRRRYTQKRSTFGLRSEVATLTLHFDTPDVTSSTNKTYIPMAPPTTFMLLLIYVISAIWCSQL</sequence>
<comment type="caution">
    <text evidence="2">The sequence shown here is derived from an EMBL/GenBank/DDBJ whole genome shotgun (WGS) entry which is preliminary data.</text>
</comment>
<evidence type="ECO:0008006" key="4">
    <source>
        <dbReference type="Google" id="ProtNLM"/>
    </source>
</evidence>
<keyword evidence="1" id="KW-0472">Membrane</keyword>
<dbReference type="EMBL" id="JAIWYP010000003">
    <property type="protein sequence ID" value="KAH3853896.1"/>
    <property type="molecule type" value="Genomic_DNA"/>
</dbReference>